<keyword evidence="2" id="KW-0378">Hydrolase</keyword>
<dbReference type="AlphaFoldDB" id="A0A226QLK9"/>
<evidence type="ECO:0000256" key="1">
    <source>
        <dbReference type="PIRSR" id="PIRSR605502-1"/>
    </source>
</evidence>
<feature type="binding site" evidence="1">
    <location>
        <position position="288"/>
    </location>
    <ligand>
        <name>Mg(2+)</name>
        <dbReference type="ChEBI" id="CHEBI:18420"/>
        <label>1</label>
    </ligand>
</feature>
<keyword evidence="1" id="KW-0479">Metal-binding</keyword>
<feature type="binding site" evidence="1">
    <location>
        <position position="285"/>
    </location>
    <ligand>
        <name>Mg(2+)</name>
        <dbReference type="ChEBI" id="CHEBI:18420"/>
        <label>1</label>
    </ligand>
</feature>
<dbReference type="GO" id="GO:0016787">
    <property type="term" value="F:hydrolase activity"/>
    <property type="evidence" value="ECO:0007669"/>
    <property type="project" value="UniProtKB-KW"/>
</dbReference>
<evidence type="ECO:0000313" key="3">
    <source>
        <dbReference type="Proteomes" id="UP000198394"/>
    </source>
</evidence>
<feature type="binding site" evidence="1">
    <location>
        <position position="100"/>
    </location>
    <ligand>
        <name>Mg(2+)</name>
        <dbReference type="ChEBI" id="CHEBI:18420"/>
        <label>1</label>
    </ligand>
</feature>
<dbReference type="PANTHER" id="PTHR16222">
    <property type="entry name" value="ADP-RIBOSYLGLYCOHYDROLASE"/>
    <property type="match status" value="1"/>
</dbReference>
<dbReference type="Gene3D" id="1.10.4080.10">
    <property type="entry name" value="ADP-ribosylation/Crystallin J1"/>
    <property type="match status" value="1"/>
</dbReference>
<feature type="binding site" evidence="1">
    <location>
        <position position="287"/>
    </location>
    <ligand>
        <name>Mg(2+)</name>
        <dbReference type="ChEBI" id="CHEBI:18420"/>
        <label>1</label>
    </ligand>
</feature>
<keyword evidence="1" id="KW-0460">Magnesium</keyword>
<dbReference type="Pfam" id="PF03747">
    <property type="entry name" value="ADP_ribosyl_GH"/>
    <property type="match status" value="1"/>
</dbReference>
<organism evidence="2 3">
    <name type="scientific">Parageobacillus galactosidasius</name>
    <dbReference type="NCBI Taxonomy" id="883812"/>
    <lineage>
        <taxon>Bacteria</taxon>
        <taxon>Bacillati</taxon>
        <taxon>Bacillota</taxon>
        <taxon>Bacilli</taxon>
        <taxon>Bacillales</taxon>
        <taxon>Anoxybacillaceae</taxon>
        <taxon>Parageobacillus</taxon>
    </lineage>
</organism>
<dbReference type="EMBL" id="NDYL01000002">
    <property type="protein sequence ID" value="OXB93421.1"/>
    <property type="molecule type" value="Genomic_DNA"/>
</dbReference>
<dbReference type="GO" id="GO:0046872">
    <property type="term" value="F:metal ion binding"/>
    <property type="evidence" value="ECO:0007669"/>
    <property type="project" value="UniProtKB-KW"/>
</dbReference>
<dbReference type="PANTHER" id="PTHR16222:SF12">
    <property type="entry name" value="ADP-RIBOSYLGLYCOHYDROLASE-RELATED"/>
    <property type="match status" value="1"/>
</dbReference>
<comment type="caution">
    <text evidence="2">The sequence shown here is derived from an EMBL/GenBank/DDBJ whole genome shotgun (WGS) entry which is preliminary data.</text>
</comment>
<feature type="binding site" evidence="1">
    <location>
        <position position="99"/>
    </location>
    <ligand>
        <name>Mg(2+)</name>
        <dbReference type="ChEBI" id="CHEBI:18420"/>
        <label>1</label>
    </ligand>
</feature>
<dbReference type="SUPFAM" id="SSF101478">
    <property type="entry name" value="ADP-ribosylglycohydrolase"/>
    <property type="match status" value="1"/>
</dbReference>
<name>A0A226QLK9_9BACL</name>
<reference evidence="2 3" key="1">
    <citation type="submission" date="2017-04" db="EMBL/GenBank/DDBJ databases">
        <title>The genome sequence of Parageobacillus galactosidasius DSM 18751.</title>
        <authorList>
            <person name="Ramaloko W.T."/>
            <person name="Koen N."/>
            <person name="Polliack S."/>
            <person name="Aliyu H."/>
            <person name="Lebre P."/>
            <person name="Mohr T."/>
            <person name="Oswald F."/>
            <person name="Zwick M."/>
            <person name="Neumann A."/>
            <person name="Syldatk C."/>
            <person name="Cowan D."/>
            <person name="De Maayer P."/>
        </authorList>
    </citation>
    <scope>NUCLEOTIDE SEQUENCE [LARGE SCALE GENOMIC DNA]</scope>
    <source>
        <strain evidence="2 3">DSM 18751</strain>
    </source>
</reference>
<dbReference type="InterPro" id="IPR050792">
    <property type="entry name" value="ADP-ribosylglycohydrolase"/>
</dbReference>
<keyword evidence="3" id="KW-1185">Reference proteome</keyword>
<feature type="binding site" evidence="1">
    <location>
        <position position="98"/>
    </location>
    <ligand>
        <name>Mg(2+)</name>
        <dbReference type="ChEBI" id="CHEBI:18420"/>
        <label>1</label>
    </ligand>
</feature>
<accession>A0A226QLK9</accession>
<sequence>MRKFGSGNAIAYLSLDELDQLVSNYQTIKYAKHHTAKSNDVGENVLDRIKGGLFGVAIGDALGATMEFMSAEEIRGTYGKVTDIIGGGWLDLPPGEVTDDTAMTIAVAKGIIRNKENPIAEIGEEFLKWYKTNPPDVGNIIRTVFSLYAGDWFDAAYRACRKLGGKCAGNGSLMRCLPIALAYADQEKMEEVTVLHSNMTHHDSQAAEACLIYNRIASRLLHGEKLSAAIRQEVVHTRYEPLLTVEPACPPDGYVVHTMSWVLHWLLRCESFEDVVISAVNMGGDSDTIAAIAGGLKGLEVGYHQLPSRFTEKIVCADELEELAVQLVNIRG</sequence>
<dbReference type="InterPro" id="IPR036705">
    <property type="entry name" value="Ribosyl_crysJ1_sf"/>
</dbReference>
<gene>
    <name evidence="2" type="ORF">B9L23_18710</name>
</gene>
<comment type="cofactor">
    <cofactor evidence="1">
        <name>Mg(2+)</name>
        <dbReference type="ChEBI" id="CHEBI:18420"/>
    </cofactor>
    <text evidence="1">Binds 2 magnesium ions per subunit.</text>
</comment>
<proteinExistence type="predicted"/>
<evidence type="ECO:0000313" key="2">
    <source>
        <dbReference type="EMBL" id="OXB93421.1"/>
    </source>
</evidence>
<dbReference type="InterPro" id="IPR005502">
    <property type="entry name" value="Ribosyl_crysJ1"/>
</dbReference>
<protein>
    <submittedName>
        <fullName evidence="2">ADP-ribosyl-[dinitrogen reductase] hydrolase</fullName>
    </submittedName>
</protein>
<dbReference type="Proteomes" id="UP000198394">
    <property type="component" value="Unassembled WGS sequence"/>
</dbReference>